<dbReference type="Proteomes" id="UP000252458">
    <property type="component" value="Unassembled WGS sequence"/>
</dbReference>
<evidence type="ECO:0008006" key="5">
    <source>
        <dbReference type="Google" id="ProtNLM"/>
    </source>
</evidence>
<evidence type="ECO:0000313" key="3">
    <source>
        <dbReference type="EMBL" id="RBB32232.1"/>
    </source>
</evidence>
<proteinExistence type="predicted"/>
<sequence>MKKNNLCLLVAGVIASFIVAGCGDGRDGSSSATSETSATAGSPASPANSASAPVVASTPVVALPASAPLASSQPVTVGEVMPSLKTPQTGSTAASANDPTGIWSVSTGTLPNTTIALVDPHNNLTTLNVTGSIPMSSDFTNLAVTGNAWSISSGTNFNVMTGFTTKIGNSTGTDSAKQTLSGSLNRGGTASNFAWTYNAENALAVTQASVSGTWATSGASFMVGSDGTVSGTLSGCNMSGTLLLATPGSNQNMYDMTLSAAASTGCKLPAGIPVFGSAAILFVPIKGTNGFQRSILYVLHSADYGYVAYGQIIKQ</sequence>
<evidence type="ECO:0000256" key="2">
    <source>
        <dbReference type="SAM" id="SignalP"/>
    </source>
</evidence>
<dbReference type="PROSITE" id="PS51257">
    <property type="entry name" value="PROKAR_LIPOPROTEIN"/>
    <property type="match status" value="1"/>
</dbReference>
<evidence type="ECO:0000256" key="1">
    <source>
        <dbReference type="SAM" id="MobiDB-lite"/>
    </source>
</evidence>
<evidence type="ECO:0000313" key="4">
    <source>
        <dbReference type="Proteomes" id="UP000252458"/>
    </source>
</evidence>
<keyword evidence="4" id="KW-1185">Reference proteome</keyword>
<reference evidence="3 4" key="1">
    <citation type="submission" date="2018-06" db="EMBL/GenBank/DDBJ databases">
        <title>Draft genome sequence of Burkholderia reimsis strain BE51 isolated from a French agricultural soil.</title>
        <authorList>
            <person name="Esmaeel Q."/>
        </authorList>
    </citation>
    <scope>NUCLEOTIDE SEQUENCE [LARGE SCALE GENOMIC DNA]</scope>
    <source>
        <strain evidence="3 4">BE51</strain>
    </source>
</reference>
<organism evidence="3 4">
    <name type="scientific">Burkholderia reimsis</name>
    <dbReference type="NCBI Taxonomy" id="2234132"/>
    <lineage>
        <taxon>Bacteria</taxon>
        <taxon>Pseudomonadati</taxon>
        <taxon>Pseudomonadota</taxon>
        <taxon>Betaproteobacteria</taxon>
        <taxon>Burkholderiales</taxon>
        <taxon>Burkholderiaceae</taxon>
        <taxon>Burkholderia</taxon>
    </lineage>
</organism>
<gene>
    <name evidence="3" type="ORF">DPV79_39110</name>
</gene>
<feature type="compositionally biased region" description="Polar residues" evidence="1">
    <location>
        <begin position="85"/>
        <end position="101"/>
    </location>
</feature>
<dbReference type="AlphaFoldDB" id="A0A365QH70"/>
<accession>A0A365QH70</accession>
<feature type="region of interest" description="Disordered" evidence="1">
    <location>
        <begin position="26"/>
        <end position="51"/>
    </location>
</feature>
<feature type="compositionally biased region" description="Low complexity" evidence="1">
    <location>
        <begin position="29"/>
        <end position="51"/>
    </location>
</feature>
<feature type="region of interest" description="Disordered" evidence="1">
    <location>
        <begin position="81"/>
        <end position="101"/>
    </location>
</feature>
<dbReference type="EMBL" id="QMFZ01000064">
    <property type="protein sequence ID" value="RBB32232.1"/>
    <property type="molecule type" value="Genomic_DNA"/>
</dbReference>
<comment type="caution">
    <text evidence="3">The sequence shown here is derived from an EMBL/GenBank/DDBJ whole genome shotgun (WGS) entry which is preliminary data.</text>
</comment>
<feature type="chain" id="PRO_5016620281" description="Lipoprotein" evidence="2">
    <location>
        <begin position="21"/>
        <end position="315"/>
    </location>
</feature>
<keyword evidence="2" id="KW-0732">Signal</keyword>
<feature type="signal peptide" evidence="2">
    <location>
        <begin position="1"/>
        <end position="20"/>
    </location>
</feature>
<protein>
    <recommendedName>
        <fullName evidence="5">Lipoprotein</fullName>
    </recommendedName>
</protein>
<dbReference type="RefSeq" id="WP_113047934.1">
    <property type="nucleotide sequence ID" value="NZ_QMFZ01000064.1"/>
</dbReference>
<name>A0A365QH70_9BURK</name>